<organism evidence="1 2">
    <name type="scientific">Caenispirillum bisanense</name>
    <dbReference type="NCBI Taxonomy" id="414052"/>
    <lineage>
        <taxon>Bacteria</taxon>
        <taxon>Pseudomonadati</taxon>
        <taxon>Pseudomonadota</taxon>
        <taxon>Alphaproteobacteria</taxon>
        <taxon>Rhodospirillales</taxon>
        <taxon>Novispirillaceae</taxon>
        <taxon>Caenispirillum</taxon>
    </lineage>
</organism>
<dbReference type="AlphaFoldDB" id="A0A286GYB9"/>
<gene>
    <name evidence="1" type="ORF">SAMN05421508_11176</name>
</gene>
<dbReference type="EMBL" id="OCNJ01000011">
    <property type="protein sequence ID" value="SOE00089.1"/>
    <property type="molecule type" value="Genomic_DNA"/>
</dbReference>
<sequence>MPERFEFEVIFALPEGEHDAFALSDTVFEAGYPDAVVGTGNARLLAVALEDDGDDAATVILRAARAIIAHLPPGAELREVRPDLVSLAEVAEKLKVKRQALQQREMPPPVGVGLYRIDEMREALLAAVQPKPGRRRARFDLPAADKWFKAGIAARRLNAELTLRRLDPVTIQAVAPAADPDR</sequence>
<dbReference type="Proteomes" id="UP000219621">
    <property type="component" value="Unassembled WGS sequence"/>
</dbReference>
<evidence type="ECO:0000313" key="2">
    <source>
        <dbReference type="Proteomes" id="UP000219621"/>
    </source>
</evidence>
<evidence type="ECO:0000313" key="1">
    <source>
        <dbReference type="EMBL" id="SOE00089.1"/>
    </source>
</evidence>
<reference evidence="1 2" key="1">
    <citation type="submission" date="2017-09" db="EMBL/GenBank/DDBJ databases">
        <authorList>
            <person name="Ehlers B."/>
            <person name="Leendertz F.H."/>
        </authorList>
    </citation>
    <scope>NUCLEOTIDE SEQUENCE [LARGE SCALE GENOMIC DNA]</scope>
    <source>
        <strain evidence="1 2">USBA 140</strain>
    </source>
</reference>
<dbReference type="RefSeq" id="WP_097281062.1">
    <property type="nucleotide sequence ID" value="NZ_OCNJ01000011.1"/>
</dbReference>
<accession>A0A286GYB9</accession>
<keyword evidence="2" id="KW-1185">Reference proteome</keyword>
<evidence type="ECO:0008006" key="3">
    <source>
        <dbReference type="Google" id="ProtNLM"/>
    </source>
</evidence>
<name>A0A286GYB9_9PROT</name>
<dbReference type="OrthoDB" id="7860618at2"/>
<proteinExistence type="predicted"/>
<protein>
    <recommendedName>
        <fullName evidence="3">DNA-binding protein</fullName>
    </recommendedName>
</protein>